<name>A0A653VF76_9GAMM</name>
<evidence type="ECO:0000256" key="1">
    <source>
        <dbReference type="SAM" id="SignalP"/>
    </source>
</evidence>
<keyword evidence="7" id="KW-1185">Reference proteome</keyword>
<evidence type="ECO:0000313" key="5">
    <source>
        <dbReference type="Proteomes" id="UP000433737"/>
    </source>
</evidence>
<gene>
    <name evidence="2" type="ORF">AABB92_08870</name>
    <name evidence="3" type="ORF">HU668_04575</name>
    <name evidence="4" type="ORF">PANT111_200188</name>
</gene>
<comment type="caution">
    <text evidence="3">The sequence shown here is derived from an EMBL/GenBank/DDBJ whole genome shotgun (WGS) entry which is preliminary data.</text>
</comment>
<evidence type="ECO:0000313" key="3">
    <source>
        <dbReference type="EMBL" id="NUY95732.1"/>
    </source>
</evidence>
<organism evidence="3 6">
    <name type="scientific">Pantoea brenneri</name>
    <dbReference type="NCBI Taxonomy" id="472694"/>
    <lineage>
        <taxon>Bacteria</taxon>
        <taxon>Pseudomonadati</taxon>
        <taxon>Pseudomonadota</taxon>
        <taxon>Gammaproteobacteria</taxon>
        <taxon>Enterobacterales</taxon>
        <taxon>Erwiniaceae</taxon>
        <taxon>Pantoea</taxon>
    </lineage>
</organism>
<evidence type="ECO:0000313" key="7">
    <source>
        <dbReference type="Proteomes" id="UP001468095"/>
    </source>
</evidence>
<dbReference type="GeneID" id="57344591"/>
<reference evidence="3 6" key="2">
    <citation type="submission" date="2020-05" db="EMBL/GenBank/DDBJ databases">
        <title>Whole Genome Sequences of Enterobacteriales Associated with the International Space Station.</title>
        <authorList>
            <person name="Bharadwaj A."/>
            <person name="Daudu R."/>
            <person name="Singh N."/>
            <person name="Wood J."/>
            <person name="Debieu M."/>
            <person name="Mason C."/>
            <person name="Wang C."/>
            <person name="Venkateswaran K."/>
        </authorList>
    </citation>
    <scope>NUCLEOTIDE SEQUENCE [LARGE SCALE GENOMIC DNA]</scope>
    <source>
        <strain evidence="3 6">IF5SW-B1</strain>
    </source>
</reference>
<dbReference type="PROSITE" id="PS51257">
    <property type="entry name" value="PROKAR_LIPOPROTEIN"/>
    <property type="match status" value="1"/>
</dbReference>
<feature type="signal peptide" evidence="1">
    <location>
        <begin position="1"/>
        <end position="23"/>
    </location>
</feature>
<evidence type="ECO:0000313" key="4">
    <source>
        <dbReference type="EMBL" id="VXC04612.1"/>
    </source>
</evidence>
<evidence type="ECO:0000313" key="2">
    <source>
        <dbReference type="EMBL" id="MEL7695773.1"/>
    </source>
</evidence>
<dbReference type="EMBL" id="CABWMH010000013">
    <property type="protein sequence ID" value="VXC04612.1"/>
    <property type="molecule type" value="Genomic_DNA"/>
</dbReference>
<evidence type="ECO:0000313" key="6">
    <source>
        <dbReference type="Proteomes" id="UP000566985"/>
    </source>
</evidence>
<sequence>MFKKIFNKALLLLSLMLTGCTSLQVGHLTRYASDVHYYSFLDGSIVAPYAPKVYPMKVPDDLSFVQFVVDLGYDYVALPFIYTDSRITENTAPFYEFLEWSKQPFIQRQETKQKVIGGRYNDILEYGEENDLKTQEPVFLVVRHFGYFFRDAVFALTVPEVENLLSEVYSVKYCKEHGLKL</sequence>
<dbReference type="EMBL" id="JABWPM010000003">
    <property type="protein sequence ID" value="NUY95732.1"/>
    <property type="molecule type" value="Genomic_DNA"/>
</dbReference>
<dbReference type="RefSeq" id="WP_031376844.1">
    <property type="nucleotide sequence ID" value="NZ_DALYNK010000001.1"/>
</dbReference>
<accession>A0A653VF76</accession>
<feature type="chain" id="PRO_5044624592" description="Lipoprotein" evidence="1">
    <location>
        <begin position="24"/>
        <end position="181"/>
    </location>
</feature>
<reference evidence="4 5" key="1">
    <citation type="submission" date="2019-10" db="EMBL/GenBank/DDBJ databases">
        <authorList>
            <person name="Karimi E."/>
        </authorList>
    </citation>
    <scope>NUCLEOTIDE SEQUENCE [LARGE SCALE GENOMIC DNA]</scope>
    <source>
        <strain evidence="4">Pantoea sp. 111</strain>
    </source>
</reference>
<dbReference type="Proteomes" id="UP000566985">
    <property type="component" value="Unassembled WGS sequence"/>
</dbReference>
<proteinExistence type="predicted"/>
<dbReference type="AlphaFoldDB" id="A0A653VF76"/>
<dbReference type="EMBL" id="JBCGBG010000001">
    <property type="protein sequence ID" value="MEL7695773.1"/>
    <property type="molecule type" value="Genomic_DNA"/>
</dbReference>
<protein>
    <recommendedName>
        <fullName evidence="8">Lipoprotein</fullName>
    </recommendedName>
</protein>
<reference evidence="2 7" key="3">
    <citation type="submission" date="2024-04" db="EMBL/GenBank/DDBJ databases">
        <authorList>
            <person name="Suleimanova A.D."/>
            <person name="Pudova D.S."/>
            <person name="Shagimardanova E.I."/>
            <person name="Sharipova M.R."/>
        </authorList>
    </citation>
    <scope>NUCLEOTIDE SEQUENCE [LARGE SCALE GENOMIC DNA]</scope>
    <source>
        <strain evidence="2 7">3.1</strain>
    </source>
</reference>
<dbReference type="Proteomes" id="UP001468095">
    <property type="component" value="Unassembled WGS sequence"/>
</dbReference>
<dbReference type="Proteomes" id="UP000433737">
    <property type="component" value="Unassembled WGS sequence"/>
</dbReference>
<evidence type="ECO:0008006" key="8">
    <source>
        <dbReference type="Google" id="ProtNLM"/>
    </source>
</evidence>
<keyword evidence="1" id="KW-0732">Signal</keyword>